<gene>
    <name evidence="1" type="ORF">C7Y72_22295</name>
</gene>
<protein>
    <submittedName>
        <fullName evidence="1">Translocation protein TolB</fullName>
    </submittedName>
</protein>
<dbReference type="Pfam" id="PF05787">
    <property type="entry name" value="PhoX"/>
    <property type="match status" value="1"/>
</dbReference>
<dbReference type="OrthoDB" id="5169219at2"/>
<proteinExistence type="predicted"/>
<reference evidence="1 2" key="1">
    <citation type="submission" date="2018-03" db="EMBL/GenBank/DDBJ databases">
        <title>Aquarubrobacter algicola gen. nov., sp. nov., a novel actinobacterium isolated from shallow eutrophic lake during the end of cyanobacterial harmful algal blooms.</title>
        <authorList>
            <person name="Chun S.J."/>
        </authorList>
    </citation>
    <scope>NUCLEOTIDE SEQUENCE [LARGE SCALE GENOMIC DNA]</scope>
    <source>
        <strain evidence="1 2">Seoho-28</strain>
    </source>
</reference>
<dbReference type="RefSeq" id="WP_107571421.1">
    <property type="nucleotide sequence ID" value="NZ_PYYB01000006.1"/>
</dbReference>
<evidence type="ECO:0000313" key="1">
    <source>
        <dbReference type="EMBL" id="PTL54146.1"/>
    </source>
</evidence>
<dbReference type="SUPFAM" id="SSF63825">
    <property type="entry name" value="YWTD domain"/>
    <property type="match status" value="1"/>
</dbReference>
<dbReference type="PANTHER" id="PTHR35399">
    <property type="entry name" value="SLR8030 PROTEIN"/>
    <property type="match status" value="1"/>
</dbReference>
<dbReference type="InterPro" id="IPR006311">
    <property type="entry name" value="TAT_signal"/>
</dbReference>
<name>A0A2T4UBA0_9ACTN</name>
<dbReference type="PROSITE" id="PS51318">
    <property type="entry name" value="TAT"/>
    <property type="match status" value="1"/>
</dbReference>
<evidence type="ECO:0000313" key="2">
    <source>
        <dbReference type="Proteomes" id="UP000240739"/>
    </source>
</evidence>
<accession>A0A2T4UBA0</accession>
<dbReference type="InterPro" id="IPR011659">
    <property type="entry name" value="WD40"/>
</dbReference>
<organism evidence="1 2">
    <name type="scientific">Paraconexibacter algicola</name>
    <dbReference type="NCBI Taxonomy" id="2133960"/>
    <lineage>
        <taxon>Bacteria</taxon>
        <taxon>Bacillati</taxon>
        <taxon>Actinomycetota</taxon>
        <taxon>Thermoleophilia</taxon>
        <taxon>Solirubrobacterales</taxon>
        <taxon>Paraconexibacteraceae</taxon>
        <taxon>Paraconexibacter</taxon>
    </lineage>
</organism>
<comment type="caution">
    <text evidence="1">The sequence shown here is derived from an EMBL/GenBank/DDBJ whole genome shotgun (WGS) entry which is preliminary data.</text>
</comment>
<keyword evidence="2" id="KW-1185">Reference proteome</keyword>
<dbReference type="EMBL" id="PYYB01000006">
    <property type="protein sequence ID" value="PTL54146.1"/>
    <property type="molecule type" value="Genomic_DNA"/>
</dbReference>
<dbReference type="AlphaFoldDB" id="A0A2T4UBA0"/>
<sequence length="511" mass="54405">MPHVVDRRGFLRGTALTMGALAMGPAFWKQALAQSPATPGVGPYGPLGAADPLGIALPQGFSSRLIAAAGTPVLGTTYVWPPFPDGAATFAQPDGGYVLTVNSEIPAVGGVSSVSFDRDGRVTGARRILANTSTNCGGGSTPWGTWLSCEEIDTGRVWECDPLGAQRAVVRPALGVFTHEAAVVDPVGKRLYMTEDEGDSGFYRFTPDRYPDLSAGILEIATPGRGETIRWVPVPDPLFQRGTPTRRQVPESLKFQRGEGMWFDTGVVYFTSTRDDRVWAYECATERLALLYDGVAIGPQAPLKDPDAICVHAPSGDLFVGEDADDLQVVLVTAQREVAPFLQLSGPLHGAETEIAGVTFDPSGRRLYFSSQRGGVATGMTFEVTGPFRAPASPSSALPPSMTGPVPLAVRAKPAARVATVRRDGLLVSVDADRPGTYAVRLVARVGGRTVTLATARRTVTAAGTFRVRARVPEQARATLARLRARRTEAQIVVTTGRRRATRPIELTRAA</sequence>
<dbReference type="PANTHER" id="PTHR35399:SF2">
    <property type="entry name" value="DUF839 DOMAIN-CONTAINING PROTEIN"/>
    <property type="match status" value="1"/>
</dbReference>
<dbReference type="Pfam" id="PF07676">
    <property type="entry name" value="PD40"/>
    <property type="match status" value="1"/>
</dbReference>
<dbReference type="InterPro" id="IPR015943">
    <property type="entry name" value="WD40/YVTN_repeat-like_dom_sf"/>
</dbReference>
<dbReference type="Gene3D" id="2.130.10.10">
    <property type="entry name" value="YVTN repeat-like/Quinoprotein amine dehydrogenase"/>
    <property type="match status" value="1"/>
</dbReference>
<dbReference type="InterPro" id="IPR008557">
    <property type="entry name" value="PhoX"/>
</dbReference>
<dbReference type="Proteomes" id="UP000240739">
    <property type="component" value="Unassembled WGS sequence"/>
</dbReference>